<dbReference type="RefSeq" id="WP_376887231.1">
    <property type="nucleotide sequence ID" value="NZ_JBHUHR010000039.1"/>
</dbReference>
<organism evidence="1 2">
    <name type="scientific">Belliella marina</name>
    <dbReference type="NCBI Taxonomy" id="1644146"/>
    <lineage>
        <taxon>Bacteria</taxon>
        <taxon>Pseudomonadati</taxon>
        <taxon>Bacteroidota</taxon>
        <taxon>Cytophagia</taxon>
        <taxon>Cytophagales</taxon>
        <taxon>Cyclobacteriaceae</taxon>
        <taxon>Belliella</taxon>
    </lineage>
</organism>
<name>A0ABW4VQ14_9BACT</name>
<dbReference type="Proteomes" id="UP001597361">
    <property type="component" value="Unassembled WGS sequence"/>
</dbReference>
<comment type="caution">
    <text evidence="1">The sequence shown here is derived from an EMBL/GenBank/DDBJ whole genome shotgun (WGS) entry which is preliminary data.</text>
</comment>
<reference evidence="2" key="1">
    <citation type="journal article" date="2019" name="Int. J. Syst. Evol. Microbiol.">
        <title>The Global Catalogue of Microorganisms (GCM) 10K type strain sequencing project: providing services to taxonomists for standard genome sequencing and annotation.</title>
        <authorList>
            <consortium name="The Broad Institute Genomics Platform"/>
            <consortium name="The Broad Institute Genome Sequencing Center for Infectious Disease"/>
            <person name="Wu L."/>
            <person name="Ma J."/>
        </authorList>
    </citation>
    <scope>NUCLEOTIDE SEQUENCE [LARGE SCALE GENOMIC DNA]</scope>
    <source>
        <strain evidence="2">CGMCC 1.15180</strain>
    </source>
</reference>
<evidence type="ECO:0000313" key="1">
    <source>
        <dbReference type="EMBL" id="MFD2036201.1"/>
    </source>
</evidence>
<dbReference type="InterPro" id="IPR054207">
    <property type="entry name" value="DUF6913"/>
</dbReference>
<sequence>MMDSIKKYFVKNRIRKSILDKSDTPSFPSEVQFVGVLANSEEEFAESKEVLTKYFGKAIEISGFYHSDTEKDDAMSGRDYGLFGRPKERIERFLEKKLDFILVPSLNLNPYLLYLLLHSNSGLKIGFFSPESREYLELMLDKKNKDLKENIQDLLDYYIKIKEAC</sequence>
<evidence type="ECO:0000313" key="2">
    <source>
        <dbReference type="Proteomes" id="UP001597361"/>
    </source>
</evidence>
<proteinExistence type="predicted"/>
<dbReference type="EMBL" id="JBHUHR010000039">
    <property type="protein sequence ID" value="MFD2036201.1"/>
    <property type="molecule type" value="Genomic_DNA"/>
</dbReference>
<accession>A0ABW4VQ14</accession>
<dbReference type="Pfam" id="PF21857">
    <property type="entry name" value="DUF6913"/>
    <property type="match status" value="1"/>
</dbReference>
<gene>
    <name evidence="1" type="ORF">ACFSKL_15465</name>
</gene>
<keyword evidence="2" id="KW-1185">Reference proteome</keyword>
<protein>
    <submittedName>
        <fullName evidence="1">DUF6913 domain-containing protein</fullName>
    </submittedName>
</protein>